<keyword evidence="10 13" id="KW-0067">ATP-binding</keyword>
<gene>
    <name evidence="13" type="primary">lpxK</name>
    <name evidence="14" type="ORF">A9308_01065</name>
</gene>
<evidence type="ECO:0000256" key="6">
    <source>
        <dbReference type="ARBA" id="ARBA00022556"/>
    </source>
</evidence>
<reference evidence="14 15" key="1">
    <citation type="submission" date="2016-06" db="EMBL/GenBank/DDBJ databases">
        <title>Draft genome of Moraxella atlantae CCUG 66109.</title>
        <authorList>
            <person name="Salva-Serra F."/>
            <person name="Engstrom-Jakobsson H."/>
            <person name="Thorell K."/>
            <person name="Gonzales-Siles L."/>
            <person name="Karlsson R."/>
            <person name="Boulund F."/>
            <person name="Engstrand L."/>
            <person name="Kristiansson E."/>
            <person name="Moore E."/>
        </authorList>
    </citation>
    <scope>NUCLEOTIDE SEQUENCE [LARGE SCALE GENOMIC DNA]</scope>
    <source>
        <strain evidence="14 15">CCUG 66109</strain>
    </source>
</reference>
<feature type="binding site" evidence="13">
    <location>
        <begin position="60"/>
        <end position="67"/>
    </location>
    <ligand>
        <name>ATP</name>
        <dbReference type="ChEBI" id="CHEBI:30616"/>
    </ligand>
</feature>
<keyword evidence="5 13" id="KW-0444">Lipid biosynthesis</keyword>
<comment type="similarity">
    <text evidence="13">Belongs to the LpxK family.</text>
</comment>
<comment type="function">
    <text evidence="1 13">Transfers the gamma-phosphate of ATP to the 4'-position of a tetraacyldisaccharide 1-phosphate intermediate (termed DS-1-P) to form tetraacyldisaccharide 1,4'-bis-phosphate (lipid IVA).</text>
</comment>
<evidence type="ECO:0000256" key="11">
    <source>
        <dbReference type="ARBA" id="ARBA00023098"/>
    </source>
</evidence>
<evidence type="ECO:0000256" key="3">
    <source>
        <dbReference type="ARBA" id="ARBA00012071"/>
    </source>
</evidence>
<dbReference type="PANTHER" id="PTHR42724:SF1">
    <property type="entry name" value="TETRAACYLDISACCHARIDE 4'-KINASE, MITOCHONDRIAL-RELATED"/>
    <property type="match status" value="1"/>
</dbReference>
<dbReference type="NCBIfam" id="TIGR00682">
    <property type="entry name" value="lpxK"/>
    <property type="match status" value="1"/>
</dbReference>
<dbReference type="UniPathway" id="UPA00359">
    <property type="reaction ID" value="UER00482"/>
</dbReference>
<dbReference type="SUPFAM" id="SSF52540">
    <property type="entry name" value="P-loop containing nucleoside triphosphate hydrolases"/>
    <property type="match status" value="1"/>
</dbReference>
<comment type="pathway">
    <text evidence="2 13">Glycolipid biosynthesis; lipid IV(A) biosynthesis; lipid IV(A) from (3R)-3-hydroxytetradecanoyl-[acyl-carrier-protein] and UDP-N-acetyl-alpha-D-glucosamine: step 6/6.</text>
</comment>
<evidence type="ECO:0000256" key="9">
    <source>
        <dbReference type="ARBA" id="ARBA00022777"/>
    </source>
</evidence>
<accession>A0A1B8Q8S0</accession>
<dbReference type="InterPro" id="IPR003758">
    <property type="entry name" value="LpxK"/>
</dbReference>
<dbReference type="Proteomes" id="UP000092508">
    <property type="component" value="Unassembled WGS sequence"/>
</dbReference>
<dbReference type="GO" id="GO:0009245">
    <property type="term" value="P:lipid A biosynthetic process"/>
    <property type="evidence" value="ECO:0007669"/>
    <property type="project" value="UniProtKB-UniRule"/>
</dbReference>
<protein>
    <recommendedName>
        <fullName evidence="4 13">Tetraacyldisaccharide 4'-kinase</fullName>
        <ecNumber evidence="3 13">2.7.1.130</ecNumber>
    </recommendedName>
    <alternativeName>
        <fullName evidence="12 13">Lipid A 4'-kinase</fullName>
    </alternativeName>
</protein>
<keyword evidence="6 13" id="KW-0441">Lipid A biosynthesis</keyword>
<evidence type="ECO:0000256" key="10">
    <source>
        <dbReference type="ARBA" id="ARBA00022840"/>
    </source>
</evidence>
<evidence type="ECO:0000256" key="1">
    <source>
        <dbReference type="ARBA" id="ARBA00002274"/>
    </source>
</evidence>
<comment type="caution">
    <text evidence="14">The sequence shown here is derived from an EMBL/GenBank/DDBJ whole genome shotgun (WGS) entry which is preliminary data.</text>
</comment>
<dbReference type="EMBL" id="LZMZ01000053">
    <property type="protein sequence ID" value="OBX73068.1"/>
    <property type="molecule type" value="Genomic_DNA"/>
</dbReference>
<keyword evidence="11 13" id="KW-0443">Lipid metabolism</keyword>
<organism evidence="14 15">
    <name type="scientific">Faucicola atlantae</name>
    <dbReference type="NCBI Taxonomy" id="34059"/>
    <lineage>
        <taxon>Bacteria</taxon>
        <taxon>Pseudomonadati</taxon>
        <taxon>Pseudomonadota</taxon>
        <taxon>Gammaproteobacteria</taxon>
        <taxon>Moraxellales</taxon>
        <taxon>Moraxellaceae</taxon>
        <taxon>Faucicola</taxon>
    </lineage>
</organism>
<dbReference type="GO" id="GO:0009244">
    <property type="term" value="P:lipopolysaccharide core region biosynthetic process"/>
    <property type="evidence" value="ECO:0007669"/>
    <property type="project" value="TreeGrafter"/>
</dbReference>
<comment type="catalytic activity">
    <reaction evidence="13">
        <text>a lipid A disaccharide + ATP = a lipid IVA + ADP + H(+)</text>
        <dbReference type="Rhea" id="RHEA:67840"/>
        <dbReference type="ChEBI" id="CHEBI:15378"/>
        <dbReference type="ChEBI" id="CHEBI:30616"/>
        <dbReference type="ChEBI" id="CHEBI:176343"/>
        <dbReference type="ChEBI" id="CHEBI:176425"/>
        <dbReference type="ChEBI" id="CHEBI:456216"/>
        <dbReference type="EC" id="2.7.1.130"/>
    </reaction>
</comment>
<name>A0A1B8Q8S0_9GAMM</name>
<dbReference type="EC" id="2.7.1.130" evidence="3 13"/>
<dbReference type="GO" id="GO:0005886">
    <property type="term" value="C:plasma membrane"/>
    <property type="evidence" value="ECO:0007669"/>
    <property type="project" value="TreeGrafter"/>
</dbReference>
<sequence length="368" mass="40937">MSLEQRLSRAWQRQAWWLWLLLPLTGLYALADGVHRWLYHWGLKKTDYPPVPLIVIGNITAGGSGKTPLLIALVKYLQTRGVRVGVISRGHGGAGARHPQLVRVDSMPKEVGDEPCLIVQSTGVPMAVGAKRGAAVDWLLQHYPDTQLILADDGLQHYALDRDAEWIVVDAERGFGNRQRLPTGFLRQPIKRLFAPNATVIWHCRDWQQPPMADTRQRLAQAGQRTDLFMRLKVQPLMALCADHTTAQTLMPQNSPQVVAMTGIGYPSRFFASVERLGFGVVPFAFDDHHAFTLADFMPVQKADLAPLPIVVTAKDAVKIRPLLANATNATAQNLRARLWVLPVEAELSSAVFATLNQQLVKFNIFKS</sequence>
<dbReference type="GO" id="GO:0009029">
    <property type="term" value="F:lipid-A 4'-kinase activity"/>
    <property type="evidence" value="ECO:0007669"/>
    <property type="project" value="UniProtKB-UniRule"/>
</dbReference>
<dbReference type="GO" id="GO:0005524">
    <property type="term" value="F:ATP binding"/>
    <property type="evidence" value="ECO:0007669"/>
    <property type="project" value="UniProtKB-UniRule"/>
</dbReference>
<evidence type="ECO:0000313" key="14">
    <source>
        <dbReference type="EMBL" id="OBX73068.1"/>
    </source>
</evidence>
<evidence type="ECO:0000256" key="5">
    <source>
        <dbReference type="ARBA" id="ARBA00022516"/>
    </source>
</evidence>
<evidence type="ECO:0000256" key="2">
    <source>
        <dbReference type="ARBA" id="ARBA00004870"/>
    </source>
</evidence>
<keyword evidence="7 13" id="KW-0808">Transferase</keyword>
<evidence type="ECO:0000313" key="15">
    <source>
        <dbReference type="Proteomes" id="UP000092508"/>
    </source>
</evidence>
<evidence type="ECO:0000256" key="4">
    <source>
        <dbReference type="ARBA" id="ARBA00016436"/>
    </source>
</evidence>
<keyword evidence="8 13" id="KW-0547">Nucleotide-binding</keyword>
<proteinExistence type="inferred from homology"/>
<evidence type="ECO:0000256" key="12">
    <source>
        <dbReference type="ARBA" id="ARBA00029757"/>
    </source>
</evidence>
<evidence type="ECO:0000256" key="13">
    <source>
        <dbReference type="HAMAP-Rule" id="MF_00409"/>
    </source>
</evidence>
<keyword evidence="9 13" id="KW-0418">Kinase</keyword>
<evidence type="ECO:0000256" key="7">
    <source>
        <dbReference type="ARBA" id="ARBA00022679"/>
    </source>
</evidence>
<dbReference type="Pfam" id="PF02606">
    <property type="entry name" value="LpxK"/>
    <property type="match status" value="1"/>
</dbReference>
<dbReference type="AlphaFoldDB" id="A0A1B8Q8S0"/>
<dbReference type="STRING" id="34059.A9308_01065"/>
<dbReference type="HAMAP" id="MF_00409">
    <property type="entry name" value="LpxK"/>
    <property type="match status" value="1"/>
</dbReference>
<dbReference type="RefSeq" id="WP_067238776.1">
    <property type="nucleotide sequence ID" value="NZ_LZMZ01000053.1"/>
</dbReference>
<dbReference type="InterPro" id="IPR027417">
    <property type="entry name" value="P-loop_NTPase"/>
</dbReference>
<dbReference type="PANTHER" id="PTHR42724">
    <property type="entry name" value="TETRAACYLDISACCHARIDE 4'-KINASE"/>
    <property type="match status" value="1"/>
</dbReference>
<evidence type="ECO:0000256" key="8">
    <source>
        <dbReference type="ARBA" id="ARBA00022741"/>
    </source>
</evidence>
<dbReference type="OrthoDB" id="9766423at2"/>